<keyword evidence="1" id="KW-1133">Transmembrane helix</keyword>
<sequence>MDRKIYYVLKKSIFCFGIVFMFLLSGCISFGKETTGYYILNS</sequence>
<gene>
    <name evidence="2" type="ordered locus">BCE_2430</name>
</gene>
<accession>Q738G5</accession>
<dbReference type="HOGENOM" id="CLU_3246727_0_0_9"/>
<dbReference type="AlphaFoldDB" id="Q738G5"/>
<proteinExistence type="predicted"/>
<dbReference type="PROSITE" id="PS51257">
    <property type="entry name" value="PROKAR_LIPOPROTEIN"/>
    <property type="match status" value="1"/>
</dbReference>
<reference evidence="2 3" key="1">
    <citation type="journal article" date="2004" name="Nucleic Acids Res.">
        <title>The genome sequence of Bacillus cereus ATCC 10987 reveals metabolic adaptations and a large plasmid related to Bacillus anthracis pXO1.</title>
        <authorList>
            <person name="Rasko D.A."/>
            <person name="Ravel J."/>
            <person name="Okstad O.A."/>
            <person name="Helgason E."/>
            <person name="Cer R.Z."/>
            <person name="Jiang L."/>
            <person name="Shores K.A."/>
            <person name="Fouts D.E."/>
            <person name="Tourasse N.J."/>
            <person name="Angiuoli S.V."/>
            <person name="Kolonay J."/>
            <person name="Nelson W.C."/>
            <person name="Kolsto A.-B."/>
            <person name="Fraser C.M."/>
            <person name="Read T.D."/>
        </authorList>
    </citation>
    <scope>NUCLEOTIDE SEQUENCE [LARGE SCALE GENOMIC DNA]</scope>
    <source>
        <strain evidence="3">ATCC 10987 / NRS 248</strain>
    </source>
</reference>
<keyword evidence="2" id="KW-0449">Lipoprotein</keyword>
<keyword evidence="1" id="KW-0812">Transmembrane</keyword>
<dbReference type="Proteomes" id="UP000002527">
    <property type="component" value="Chromosome"/>
</dbReference>
<keyword evidence="1" id="KW-0472">Membrane</keyword>
<name>Q738G5_BACC1</name>
<protein>
    <submittedName>
        <fullName evidence="2">Lipoprotein, putative</fullName>
    </submittedName>
</protein>
<feature type="transmembrane region" description="Helical" evidence="1">
    <location>
        <begin position="12"/>
        <end position="31"/>
    </location>
</feature>
<organism evidence="2 3">
    <name type="scientific">Bacillus cereus (strain ATCC 10987 / NRS 248)</name>
    <dbReference type="NCBI Taxonomy" id="222523"/>
    <lineage>
        <taxon>Bacteria</taxon>
        <taxon>Bacillati</taxon>
        <taxon>Bacillota</taxon>
        <taxon>Bacilli</taxon>
        <taxon>Bacillales</taxon>
        <taxon>Bacillaceae</taxon>
        <taxon>Bacillus</taxon>
        <taxon>Bacillus cereus group</taxon>
    </lineage>
</organism>
<dbReference type="EMBL" id="AE017194">
    <property type="protein sequence ID" value="AAS41347.1"/>
    <property type="molecule type" value="Genomic_DNA"/>
</dbReference>
<dbReference type="KEGG" id="bca:BCE_2430"/>
<evidence type="ECO:0000256" key="1">
    <source>
        <dbReference type="SAM" id="Phobius"/>
    </source>
</evidence>
<evidence type="ECO:0000313" key="3">
    <source>
        <dbReference type="Proteomes" id="UP000002527"/>
    </source>
</evidence>
<evidence type="ECO:0000313" key="2">
    <source>
        <dbReference type="EMBL" id="AAS41347.1"/>
    </source>
</evidence>